<dbReference type="Gene3D" id="3.20.80.10">
    <property type="entry name" value="Regulatory factor, effector binding domain"/>
    <property type="match status" value="1"/>
</dbReference>
<gene>
    <name evidence="2" type="ORF">WMW72_00925</name>
</gene>
<organism evidence="2 3">
    <name type="scientific">Paenibacillus filicis</name>
    <dbReference type="NCBI Taxonomy" id="669464"/>
    <lineage>
        <taxon>Bacteria</taxon>
        <taxon>Bacillati</taxon>
        <taxon>Bacillota</taxon>
        <taxon>Bacilli</taxon>
        <taxon>Bacillales</taxon>
        <taxon>Paenibacillaceae</taxon>
        <taxon>Paenibacillus</taxon>
    </lineage>
</organism>
<dbReference type="SMART" id="SM00871">
    <property type="entry name" value="AraC_E_bind"/>
    <property type="match status" value="1"/>
</dbReference>
<evidence type="ECO:0000313" key="2">
    <source>
        <dbReference type="EMBL" id="MEK8126470.1"/>
    </source>
</evidence>
<protein>
    <submittedName>
        <fullName evidence="2">GyrI-like domain-containing protein</fullName>
    </submittedName>
</protein>
<feature type="domain" description="AraC effector-binding" evidence="1">
    <location>
        <begin position="1"/>
        <end position="160"/>
    </location>
</feature>
<dbReference type="InterPro" id="IPR010499">
    <property type="entry name" value="AraC_E-bd"/>
</dbReference>
<name>A0ABU9DC99_9BACL</name>
<dbReference type="InterPro" id="IPR011256">
    <property type="entry name" value="Reg_factor_effector_dom_sf"/>
</dbReference>
<dbReference type="Pfam" id="PF06445">
    <property type="entry name" value="GyrI-like"/>
    <property type="match status" value="1"/>
</dbReference>
<dbReference type="RefSeq" id="WP_341413528.1">
    <property type="nucleotide sequence ID" value="NZ_JBBPCC010000001.1"/>
</dbReference>
<dbReference type="EMBL" id="JBBPCC010000001">
    <property type="protein sequence ID" value="MEK8126470.1"/>
    <property type="molecule type" value="Genomic_DNA"/>
</dbReference>
<dbReference type="SUPFAM" id="SSF55136">
    <property type="entry name" value="Probable bacterial effector-binding domain"/>
    <property type="match status" value="1"/>
</dbReference>
<accession>A0ABU9DC99</accession>
<keyword evidence="3" id="KW-1185">Reference proteome</keyword>
<sequence>MEARIITLPPIQVVGCRIEATVEEFESGLGKDAYRSLVERKDEIAGKKHEHPILMQIYPDRPDFDPQTDSFSHLLGYEVVHPGGAPAPAQMISHSVPEGKYVTFTHKGLESELSHSYAYVYGEWMCETGHEPKDYDFEIWDERYEPDSPDNEIDLFIALK</sequence>
<reference evidence="2 3" key="1">
    <citation type="submission" date="2024-04" db="EMBL/GenBank/DDBJ databases">
        <title>draft genome sequnece of Paenibacillus filicis.</title>
        <authorList>
            <person name="Kim D.-U."/>
        </authorList>
    </citation>
    <scope>NUCLEOTIDE SEQUENCE [LARGE SCALE GENOMIC DNA]</scope>
    <source>
        <strain evidence="2 3">KACC14197</strain>
    </source>
</reference>
<comment type="caution">
    <text evidence="2">The sequence shown here is derived from an EMBL/GenBank/DDBJ whole genome shotgun (WGS) entry which is preliminary data.</text>
</comment>
<proteinExistence type="predicted"/>
<dbReference type="InterPro" id="IPR029442">
    <property type="entry name" value="GyrI-like"/>
</dbReference>
<dbReference type="Proteomes" id="UP001469365">
    <property type="component" value="Unassembled WGS sequence"/>
</dbReference>
<evidence type="ECO:0000313" key="3">
    <source>
        <dbReference type="Proteomes" id="UP001469365"/>
    </source>
</evidence>
<evidence type="ECO:0000259" key="1">
    <source>
        <dbReference type="SMART" id="SM00871"/>
    </source>
</evidence>